<feature type="transmembrane region" description="Helical" evidence="8">
    <location>
        <begin position="292"/>
        <end position="311"/>
    </location>
</feature>
<evidence type="ECO:0000313" key="11">
    <source>
        <dbReference type="Proteomes" id="UP000616114"/>
    </source>
</evidence>
<keyword evidence="5 8" id="KW-0812">Transmembrane</keyword>
<dbReference type="PANTHER" id="PTHR13929:SF0">
    <property type="entry name" value="UBIA PRENYLTRANSFERASE DOMAIN-CONTAINING PROTEIN 1"/>
    <property type="match status" value="1"/>
</dbReference>
<comment type="caution">
    <text evidence="10">The sequence shown here is derived from an EMBL/GenBank/DDBJ whole genome shotgun (WGS) entry which is preliminary data.</text>
</comment>
<dbReference type="RefSeq" id="WP_188548961.1">
    <property type="nucleotide sequence ID" value="NZ_BMFY01000001.1"/>
</dbReference>
<keyword evidence="4 8" id="KW-0808">Transferase</keyword>
<comment type="similarity">
    <text evidence="8">Belongs to the MenA family. Type 1 subfamily.</text>
</comment>
<dbReference type="InterPro" id="IPR000537">
    <property type="entry name" value="UbiA_prenyltransferase"/>
</dbReference>
<organism evidence="10 11">
    <name type="scientific">Sediminivirga luteola</name>
    <dbReference type="NCBI Taxonomy" id="1774748"/>
    <lineage>
        <taxon>Bacteria</taxon>
        <taxon>Bacillati</taxon>
        <taxon>Actinomycetota</taxon>
        <taxon>Actinomycetes</taxon>
        <taxon>Micrococcales</taxon>
        <taxon>Brevibacteriaceae</taxon>
        <taxon>Sediminivirga</taxon>
    </lineage>
</organism>
<evidence type="ECO:0000256" key="2">
    <source>
        <dbReference type="ARBA" id="ARBA00022428"/>
    </source>
</evidence>
<evidence type="ECO:0000256" key="5">
    <source>
        <dbReference type="ARBA" id="ARBA00022692"/>
    </source>
</evidence>
<protein>
    <recommendedName>
        <fullName evidence="8 9">1,4-dihydroxy-2-naphthoate octaprenyltransferase</fullName>
        <shortName evidence="8">DHNA-octaprenyltransferase</shortName>
        <ecNumber evidence="8 9">2.5.1.74</ecNumber>
    </recommendedName>
</protein>
<evidence type="ECO:0000256" key="6">
    <source>
        <dbReference type="ARBA" id="ARBA00022989"/>
    </source>
</evidence>
<comment type="catalytic activity">
    <reaction evidence="8">
        <text>an all-trans-polyprenyl diphosphate + 1,4-dihydroxy-2-naphthoate + H(+) = a 2-demethylmenaquinol + CO2 + diphosphate</text>
        <dbReference type="Rhea" id="RHEA:26478"/>
        <dbReference type="Rhea" id="RHEA-COMP:9563"/>
        <dbReference type="Rhea" id="RHEA-COMP:9564"/>
        <dbReference type="ChEBI" id="CHEBI:11173"/>
        <dbReference type="ChEBI" id="CHEBI:15378"/>
        <dbReference type="ChEBI" id="CHEBI:16526"/>
        <dbReference type="ChEBI" id="CHEBI:33019"/>
        <dbReference type="ChEBI" id="CHEBI:55437"/>
        <dbReference type="ChEBI" id="CHEBI:58914"/>
        <dbReference type="EC" id="2.5.1.74"/>
    </reaction>
</comment>
<dbReference type="EC" id="2.5.1.74" evidence="8 9"/>
<dbReference type="Pfam" id="PF01040">
    <property type="entry name" value="UbiA"/>
    <property type="match status" value="1"/>
</dbReference>
<proteinExistence type="inferred from homology"/>
<evidence type="ECO:0000256" key="9">
    <source>
        <dbReference type="NCBIfam" id="TIGR00751"/>
    </source>
</evidence>
<keyword evidence="6 8" id="KW-1133">Transmembrane helix</keyword>
<comment type="function">
    <text evidence="8">Conversion of 1,4-dihydroxy-2-naphthoate (DHNA) to demethylmenaquinone (DMK).</text>
</comment>
<evidence type="ECO:0000256" key="1">
    <source>
        <dbReference type="ARBA" id="ARBA00004141"/>
    </source>
</evidence>
<keyword evidence="2 8" id="KW-0474">Menaquinone biosynthesis</keyword>
<dbReference type="GO" id="GO:0005886">
    <property type="term" value="C:plasma membrane"/>
    <property type="evidence" value="ECO:0007669"/>
    <property type="project" value="UniProtKB-SubCell"/>
</dbReference>
<feature type="transmembrane region" description="Helical" evidence="8">
    <location>
        <begin position="63"/>
        <end position="80"/>
    </location>
</feature>
<dbReference type="GO" id="GO:0046428">
    <property type="term" value="F:1,4-dihydroxy-2-naphthoate polyprenyltransferase activity"/>
    <property type="evidence" value="ECO:0007669"/>
    <property type="project" value="UniProtKB-UniRule"/>
</dbReference>
<evidence type="ECO:0000256" key="7">
    <source>
        <dbReference type="ARBA" id="ARBA00023136"/>
    </source>
</evidence>
<dbReference type="UniPathway" id="UPA00079">
    <property type="reaction ID" value="UER00168"/>
</dbReference>
<dbReference type="GO" id="GO:0009234">
    <property type="term" value="P:menaquinone biosynthetic process"/>
    <property type="evidence" value="ECO:0007669"/>
    <property type="project" value="UniProtKB-UniRule"/>
</dbReference>
<keyword evidence="11" id="KW-1185">Reference proteome</keyword>
<comment type="pathway">
    <text evidence="8">Quinol/quinone metabolism; menaquinone biosynthesis; menaquinol from 1,4-dihydroxy-2-naphthoate: step 1/2.</text>
</comment>
<keyword evidence="7 8" id="KW-0472">Membrane</keyword>
<dbReference type="PIRSF" id="PIRSF005355">
    <property type="entry name" value="UBIAD1"/>
    <property type="match status" value="1"/>
</dbReference>
<feature type="transmembrane region" description="Helical" evidence="8">
    <location>
        <begin position="238"/>
        <end position="256"/>
    </location>
</feature>
<feature type="transmembrane region" description="Helical" evidence="8">
    <location>
        <begin position="164"/>
        <end position="185"/>
    </location>
</feature>
<dbReference type="NCBIfam" id="TIGR00751">
    <property type="entry name" value="menA"/>
    <property type="match status" value="1"/>
</dbReference>
<comment type="subcellular location">
    <subcellularLocation>
        <location evidence="8">Cell membrane</location>
        <topology evidence="8">Multi-pass membrane protein</topology>
    </subcellularLocation>
    <subcellularLocation>
        <location evidence="1">Membrane</location>
        <topology evidence="1">Multi-pass membrane protein</topology>
    </subcellularLocation>
</comment>
<dbReference type="HAMAP" id="MF_01937">
    <property type="entry name" value="MenA_1"/>
    <property type="match status" value="1"/>
</dbReference>
<reference evidence="10" key="2">
    <citation type="submission" date="2020-09" db="EMBL/GenBank/DDBJ databases">
        <authorList>
            <person name="Sun Q."/>
            <person name="Zhou Y."/>
        </authorList>
    </citation>
    <scope>NUCLEOTIDE SEQUENCE</scope>
    <source>
        <strain evidence="10">CGMCC 1.12785</strain>
    </source>
</reference>
<accession>A0A8J2TUM4</accession>
<dbReference type="PANTHER" id="PTHR13929">
    <property type="entry name" value="1,4-DIHYDROXY-2-NAPHTHOATE OCTAPRENYLTRANSFERASE"/>
    <property type="match status" value="1"/>
</dbReference>
<reference evidence="10" key="1">
    <citation type="journal article" date="2014" name="Int. J. Syst. Evol. Microbiol.">
        <title>Complete genome sequence of Corynebacterium casei LMG S-19264T (=DSM 44701T), isolated from a smear-ripened cheese.</title>
        <authorList>
            <consortium name="US DOE Joint Genome Institute (JGI-PGF)"/>
            <person name="Walter F."/>
            <person name="Albersmeier A."/>
            <person name="Kalinowski J."/>
            <person name="Ruckert C."/>
        </authorList>
    </citation>
    <scope>NUCLEOTIDE SEQUENCE</scope>
    <source>
        <strain evidence="10">CGMCC 1.12785</strain>
    </source>
</reference>
<gene>
    <name evidence="8 10" type="primary">menA</name>
    <name evidence="10" type="ORF">GCM10011333_00950</name>
</gene>
<dbReference type="GO" id="GO:0042371">
    <property type="term" value="P:vitamin K biosynthetic process"/>
    <property type="evidence" value="ECO:0007669"/>
    <property type="project" value="TreeGrafter"/>
</dbReference>
<sequence>MATLAQWVEGARLRTLPLAAAPVAVGTGAALGELGGLPHLVIGSFDVDTPPGGASMLEVFSRGLLALILALGLQIGTNYANDYSDGVRGTDDERVGPLRLTASGLAAPETVKRAAFLSFGVAALAGVALVLVSGAWLLLPVGATAVLAAWYYTGGKRPYGYRGLGEVFVFVYFGLVATAGTTYAQVGTIPLNAWTGAVGVGLFSCAVLMINNIRDIATDTVSGKRTLAVRLGQQRARYAYAAMVLVPYVLLIVPILTGTPAVFLAVLSLALMVGALQTVLSGEEGHALVPPLKQTGIATLVYGLLLALGLAL</sequence>
<dbReference type="CDD" id="cd13962">
    <property type="entry name" value="PT_UbiA_UBIAD1"/>
    <property type="match status" value="1"/>
</dbReference>
<feature type="transmembrane region" description="Helical" evidence="8">
    <location>
        <begin position="119"/>
        <end position="152"/>
    </location>
</feature>
<dbReference type="InterPro" id="IPR004657">
    <property type="entry name" value="MenA"/>
</dbReference>
<evidence type="ECO:0000256" key="4">
    <source>
        <dbReference type="ARBA" id="ARBA00022679"/>
    </source>
</evidence>
<dbReference type="NCBIfam" id="NF004751">
    <property type="entry name" value="PRK06080.1-3"/>
    <property type="match status" value="1"/>
</dbReference>
<evidence type="ECO:0000313" key="10">
    <source>
        <dbReference type="EMBL" id="GGA02228.1"/>
    </source>
</evidence>
<feature type="transmembrane region" description="Helical" evidence="8">
    <location>
        <begin position="191"/>
        <end position="210"/>
    </location>
</feature>
<keyword evidence="3 8" id="KW-1003">Cell membrane</keyword>
<evidence type="ECO:0000256" key="8">
    <source>
        <dbReference type="HAMAP-Rule" id="MF_01937"/>
    </source>
</evidence>
<dbReference type="EMBL" id="BMFY01000001">
    <property type="protein sequence ID" value="GGA02228.1"/>
    <property type="molecule type" value="Genomic_DNA"/>
</dbReference>
<evidence type="ECO:0000256" key="3">
    <source>
        <dbReference type="ARBA" id="ARBA00022475"/>
    </source>
</evidence>
<dbReference type="AlphaFoldDB" id="A0A8J2TUM4"/>
<dbReference type="Proteomes" id="UP000616114">
    <property type="component" value="Unassembled WGS sequence"/>
</dbReference>
<name>A0A8J2TUM4_9MICO</name>
<dbReference type="InterPro" id="IPR026046">
    <property type="entry name" value="UBIAD1"/>
</dbReference>